<dbReference type="CDD" id="cd01948">
    <property type="entry name" value="EAL"/>
    <property type="match status" value="1"/>
</dbReference>
<keyword evidence="2" id="KW-1185">Reference proteome</keyword>
<dbReference type="OrthoDB" id="581425at2"/>
<gene>
    <name evidence="1" type="ORF">AZI98_08225</name>
</gene>
<protein>
    <submittedName>
        <fullName evidence="1">Uncharacterized protein</fullName>
    </submittedName>
</protein>
<dbReference type="SUPFAM" id="SSF141868">
    <property type="entry name" value="EAL domain-like"/>
    <property type="match status" value="1"/>
</dbReference>
<accession>A0A163Y284</accession>
<dbReference type="GeneID" id="301126246"/>
<dbReference type="InterPro" id="IPR001633">
    <property type="entry name" value="EAL_dom"/>
</dbReference>
<evidence type="ECO:0000313" key="2">
    <source>
        <dbReference type="Proteomes" id="UP000076476"/>
    </source>
</evidence>
<name>A0A165XZ16_9BACI</name>
<organism evidence="1 2">
    <name type="scientific">Aeribacillus pallidus</name>
    <dbReference type="NCBI Taxonomy" id="33936"/>
    <lineage>
        <taxon>Bacteria</taxon>
        <taxon>Bacillati</taxon>
        <taxon>Bacillota</taxon>
        <taxon>Bacilli</taxon>
        <taxon>Bacillales</taxon>
        <taxon>Bacillaceae</taxon>
        <taxon>Aeribacillus</taxon>
    </lineage>
</organism>
<dbReference type="InterPro" id="IPR035919">
    <property type="entry name" value="EAL_sf"/>
</dbReference>
<dbReference type="PANTHER" id="PTHR33121:SF76">
    <property type="entry name" value="SIGNALING PROTEIN"/>
    <property type="match status" value="1"/>
</dbReference>
<sequence length="240" mass="28095">MVKWEIRRIKEIIDNKSFCHFFQPIYELKESKIYGYEALLRCKYFSDPEILFQIARECGFLYELDTCSIHNAITSMGDLQQKLFINVFPSTIVHHSFTQFIKKINLFFQSTEKVVFEINESEKIENIELLKKNIQFLKDEGYKVAVDDFGKGEISLETIVDLNPHYIKVDRSLGQNLYNSGKNQDVIKKLLFLCERTNMKLVLEGIEKKEDLDMAKALGVHYAQGYLLGEPKPMRENTKK</sequence>
<dbReference type="PROSITE" id="PS50883">
    <property type="entry name" value="EAL"/>
    <property type="match status" value="1"/>
</dbReference>
<evidence type="ECO:0000313" key="1">
    <source>
        <dbReference type="EMBL" id="KZN96551.1"/>
    </source>
</evidence>
<reference evidence="1 2" key="1">
    <citation type="submission" date="2016-04" db="EMBL/GenBank/DDBJ databases">
        <title>Draft genome sequence of Aeribacillus pallidus 8m3 from petroleum reservoir.</title>
        <authorList>
            <person name="Poltaraus A.B."/>
            <person name="Nazina T.N."/>
            <person name="Tourova T.P."/>
            <person name="Malakho S.M."/>
            <person name="Korshunova A.V."/>
            <person name="Sokolova D.S."/>
        </authorList>
    </citation>
    <scope>NUCLEOTIDE SEQUENCE [LARGE SCALE GENOMIC DNA]</scope>
    <source>
        <strain evidence="1 2">8m3</strain>
    </source>
</reference>
<dbReference type="AlphaFoldDB" id="A0A165XZ16"/>
<proteinExistence type="predicted"/>
<comment type="caution">
    <text evidence="1">The sequence shown here is derived from an EMBL/GenBank/DDBJ whole genome shotgun (WGS) entry which is preliminary data.</text>
</comment>
<accession>A0A165XZ16</accession>
<dbReference type="InterPro" id="IPR050706">
    <property type="entry name" value="Cyclic-di-GMP_PDE-like"/>
</dbReference>
<dbReference type="Proteomes" id="UP000076476">
    <property type="component" value="Unassembled WGS sequence"/>
</dbReference>
<dbReference type="RefSeq" id="WP_082829624.1">
    <property type="nucleotide sequence ID" value="NZ_LVHY01000137.1"/>
</dbReference>
<dbReference type="EMBL" id="LWBR01000020">
    <property type="protein sequence ID" value="KZN96551.1"/>
    <property type="molecule type" value="Genomic_DNA"/>
</dbReference>
<dbReference type="SMART" id="SM00052">
    <property type="entry name" value="EAL"/>
    <property type="match status" value="1"/>
</dbReference>
<dbReference type="PANTHER" id="PTHR33121">
    <property type="entry name" value="CYCLIC DI-GMP PHOSPHODIESTERASE PDEF"/>
    <property type="match status" value="1"/>
</dbReference>
<dbReference type="STRING" id="33936.AZI98_08225"/>
<dbReference type="GO" id="GO:0071111">
    <property type="term" value="F:cyclic-guanylate-specific phosphodiesterase activity"/>
    <property type="evidence" value="ECO:0007669"/>
    <property type="project" value="InterPro"/>
</dbReference>
<dbReference type="Gene3D" id="3.20.20.450">
    <property type="entry name" value="EAL domain"/>
    <property type="match status" value="1"/>
</dbReference>
<dbReference type="Pfam" id="PF00563">
    <property type="entry name" value="EAL"/>
    <property type="match status" value="1"/>
</dbReference>